<comment type="caution">
    <text evidence="2">The sequence shown here is derived from an EMBL/GenBank/DDBJ whole genome shotgun (WGS) entry which is preliminary data.</text>
</comment>
<organism evidence="2 3">
    <name type="scientific">Aquamicrobium defluvii</name>
    <dbReference type="NCBI Taxonomy" id="69279"/>
    <lineage>
        <taxon>Bacteria</taxon>
        <taxon>Pseudomonadati</taxon>
        <taxon>Pseudomonadota</taxon>
        <taxon>Alphaproteobacteria</taxon>
        <taxon>Hyphomicrobiales</taxon>
        <taxon>Phyllobacteriaceae</taxon>
        <taxon>Aquamicrobium</taxon>
    </lineage>
</organism>
<dbReference type="InterPro" id="IPR012312">
    <property type="entry name" value="Hemerythrin-like"/>
</dbReference>
<reference evidence="2 3" key="1">
    <citation type="submission" date="2019-03" db="EMBL/GenBank/DDBJ databases">
        <title>Genomic Encyclopedia of Type Strains, Phase IV (KMG-IV): sequencing the most valuable type-strain genomes for metagenomic binning, comparative biology and taxonomic classification.</title>
        <authorList>
            <person name="Goeker M."/>
        </authorList>
    </citation>
    <scope>NUCLEOTIDE SEQUENCE [LARGE SCALE GENOMIC DNA]</scope>
    <source>
        <strain evidence="2 3">DSM 11603</strain>
    </source>
</reference>
<sequence length="164" mass="18484">MKTIQITALPGDETSRQRCQTSVLAIVELAHAQMLRLCALLEEVADSLPASIDRRKCMMIACELEPLVRGIHRFEEETLLPAYERVLEQRGRGRGSVERLRAEHIEDECFAGELTEALLVLGRDGSVDNPEALGFMLRGFFEAQRRHVAFEREHVLPEIGCVEA</sequence>
<keyword evidence="3" id="KW-1185">Reference proteome</keyword>
<dbReference type="RefSeq" id="WP_084496495.1">
    <property type="nucleotide sequence ID" value="NZ_KK073888.1"/>
</dbReference>
<dbReference type="AlphaFoldDB" id="A0A4V3DKS3"/>
<dbReference type="Gene3D" id="1.20.120.520">
    <property type="entry name" value="nmb1532 protein domain like"/>
    <property type="match status" value="1"/>
</dbReference>
<dbReference type="Pfam" id="PF01814">
    <property type="entry name" value="Hemerythrin"/>
    <property type="match status" value="1"/>
</dbReference>
<evidence type="ECO:0000313" key="3">
    <source>
        <dbReference type="Proteomes" id="UP000294958"/>
    </source>
</evidence>
<dbReference type="Proteomes" id="UP000294958">
    <property type="component" value="Unassembled WGS sequence"/>
</dbReference>
<feature type="domain" description="Hemerythrin-like" evidence="1">
    <location>
        <begin position="24"/>
        <end position="158"/>
    </location>
</feature>
<accession>A0A4V3DKS3</accession>
<gene>
    <name evidence="2" type="ORF">DES43_107139</name>
</gene>
<evidence type="ECO:0000259" key="1">
    <source>
        <dbReference type="Pfam" id="PF01814"/>
    </source>
</evidence>
<evidence type="ECO:0000313" key="2">
    <source>
        <dbReference type="EMBL" id="TDR35971.1"/>
    </source>
</evidence>
<protein>
    <submittedName>
        <fullName evidence="2">Hemerythrin HHE cation binding domain-containing protein</fullName>
    </submittedName>
</protein>
<name>A0A4V3DKS3_9HYPH</name>
<proteinExistence type="predicted"/>
<dbReference type="EMBL" id="SNZF01000007">
    <property type="protein sequence ID" value="TDR35971.1"/>
    <property type="molecule type" value="Genomic_DNA"/>
</dbReference>